<dbReference type="AlphaFoldDB" id="A0A518IJZ6"/>
<dbReference type="GO" id="GO:0003677">
    <property type="term" value="F:DNA binding"/>
    <property type="evidence" value="ECO:0007669"/>
    <property type="project" value="UniProtKB-KW"/>
</dbReference>
<reference evidence="5 6" key="1">
    <citation type="submission" date="2019-03" db="EMBL/GenBank/DDBJ databases">
        <title>Deep-cultivation of Planctomycetes and their phenomic and genomic characterization uncovers novel biology.</title>
        <authorList>
            <person name="Wiegand S."/>
            <person name="Jogler M."/>
            <person name="Boedeker C."/>
            <person name="Pinto D."/>
            <person name="Vollmers J."/>
            <person name="Rivas-Marin E."/>
            <person name="Kohn T."/>
            <person name="Peeters S.H."/>
            <person name="Heuer A."/>
            <person name="Rast P."/>
            <person name="Oberbeckmann S."/>
            <person name="Bunk B."/>
            <person name="Jeske O."/>
            <person name="Meyerdierks A."/>
            <person name="Storesund J.E."/>
            <person name="Kallscheuer N."/>
            <person name="Luecker S."/>
            <person name="Lage O.M."/>
            <person name="Pohl T."/>
            <person name="Merkel B.J."/>
            <person name="Hornburger P."/>
            <person name="Mueller R.-W."/>
            <person name="Bruemmer F."/>
            <person name="Labrenz M."/>
            <person name="Spormann A.M."/>
            <person name="Op den Camp H."/>
            <person name="Overmann J."/>
            <person name="Amann R."/>
            <person name="Jetten M.S.M."/>
            <person name="Mascher T."/>
            <person name="Medema M.H."/>
            <person name="Devos D.P."/>
            <person name="Kaster A.-K."/>
            <person name="Ovreas L."/>
            <person name="Rohde M."/>
            <person name="Galperin M.Y."/>
            <person name="Jogler C."/>
        </authorList>
    </citation>
    <scope>NUCLEOTIDE SEQUENCE [LARGE SCALE GENOMIC DNA]</scope>
    <source>
        <strain evidence="5 6">Enr17</strain>
    </source>
</reference>
<proteinExistence type="inferred from homology"/>
<keyword evidence="6" id="KW-1185">Reference proteome</keyword>
<comment type="similarity">
    <text evidence="1">Belongs to the BlaI transcriptional regulatory family.</text>
</comment>
<organism evidence="5 6">
    <name type="scientific">Gimesia fumaroli</name>
    <dbReference type="NCBI Taxonomy" id="2527976"/>
    <lineage>
        <taxon>Bacteria</taxon>
        <taxon>Pseudomonadati</taxon>
        <taxon>Planctomycetota</taxon>
        <taxon>Planctomycetia</taxon>
        <taxon>Planctomycetales</taxon>
        <taxon>Planctomycetaceae</taxon>
        <taxon>Gimesia</taxon>
    </lineage>
</organism>
<dbReference type="InterPro" id="IPR036388">
    <property type="entry name" value="WH-like_DNA-bd_sf"/>
</dbReference>
<dbReference type="Proteomes" id="UP000318313">
    <property type="component" value="Chromosome"/>
</dbReference>
<dbReference type="EMBL" id="CP037452">
    <property type="protein sequence ID" value="QDV53408.1"/>
    <property type="molecule type" value="Genomic_DNA"/>
</dbReference>
<name>A0A518IJZ6_9PLAN</name>
<dbReference type="Gene3D" id="1.10.10.10">
    <property type="entry name" value="Winged helix-like DNA-binding domain superfamily/Winged helix DNA-binding domain"/>
    <property type="match status" value="1"/>
</dbReference>
<dbReference type="KEGG" id="gfm:Enr17x_54830"/>
<dbReference type="GO" id="GO:0045892">
    <property type="term" value="P:negative regulation of DNA-templated transcription"/>
    <property type="evidence" value="ECO:0007669"/>
    <property type="project" value="InterPro"/>
</dbReference>
<dbReference type="InterPro" id="IPR036390">
    <property type="entry name" value="WH_DNA-bd_sf"/>
</dbReference>
<evidence type="ECO:0000256" key="4">
    <source>
        <dbReference type="ARBA" id="ARBA00023163"/>
    </source>
</evidence>
<evidence type="ECO:0000256" key="3">
    <source>
        <dbReference type="ARBA" id="ARBA00023125"/>
    </source>
</evidence>
<dbReference type="SUPFAM" id="SSF46785">
    <property type="entry name" value="Winged helix' DNA-binding domain"/>
    <property type="match status" value="1"/>
</dbReference>
<gene>
    <name evidence="5" type="primary">blaI_15</name>
    <name evidence="5" type="ORF">Enr17x_54830</name>
</gene>
<evidence type="ECO:0000313" key="6">
    <source>
        <dbReference type="Proteomes" id="UP000318313"/>
    </source>
</evidence>
<evidence type="ECO:0000256" key="2">
    <source>
        <dbReference type="ARBA" id="ARBA00023015"/>
    </source>
</evidence>
<dbReference type="Pfam" id="PF03965">
    <property type="entry name" value="Penicillinase_R"/>
    <property type="match status" value="1"/>
</dbReference>
<dbReference type="Gene3D" id="1.10.4040.10">
    <property type="entry name" value="Penicillinase repressor domain"/>
    <property type="match status" value="1"/>
</dbReference>
<dbReference type="RefSeq" id="WP_145312909.1">
    <property type="nucleotide sequence ID" value="NZ_CP037452.1"/>
</dbReference>
<evidence type="ECO:0000256" key="1">
    <source>
        <dbReference type="ARBA" id="ARBA00011046"/>
    </source>
</evidence>
<sequence length="130" mass="15107">MTERPALSKGEMEVARALWGLKHATVREVFESFPKSRGIDFTTVQTYLRRLEKKGYVNVKLDGRTRIYSPRVKPRTVIRETVDDLVDRLFAGETFPLMQHLIEDRNVSRQDLDALKTLLDQLTEERDASE</sequence>
<accession>A0A518IJZ6</accession>
<dbReference type="InterPro" id="IPR005650">
    <property type="entry name" value="BlaI_family"/>
</dbReference>
<keyword evidence="4" id="KW-0804">Transcription</keyword>
<evidence type="ECO:0000313" key="5">
    <source>
        <dbReference type="EMBL" id="QDV53408.1"/>
    </source>
</evidence>
<dbReference type="PIRSF" id="PIRSF019455">
    <property type="entry name" value="CopR_AtkY"/>
    <property type="match status" value="1"/>
</dbReference>
<keyword evidence="3" id="KW-0238">DNA-binding</keyword>
<keyword evidence="2" id="KW-0805">Transcription regulation</keyword>
<protein>
    <submittedName>
        <fullName evidence="5">Penicillinase repressor</fullName>
    </submittedName>
</protein>
<dbReference type="OrthoDB" id="276770at2"/>